<proteinExistence type="predicted"/>
<evidence type="ECO:0000256" key="7">
    <source>
        <dbReference type="PROSITE-ProRule" id="PRU00946"/>
    </source>
</evidence>
<protein>
    <recommendedName>
        <fullName evidence="2">Cap-specific mRNA (nucleoside-2'-O-)-methyltransferase 2</fullName>
        <ecNumber evidence="1">2.1.1.296</ecNumber>
    </recommendedName>
</protein>
<dbReference type="GeneID" id="103518328"/>
<comment type="catalytic activity">
    <reaction evidence="6">
        <text>a 5'-end (N(7)-methyl 5'-triphosphoguanosine)-(2'-O-methyl-ribonucleoside)-(ribonucleotide) in mRNA + S-adenosyl-L-methionine = a 5'-end (N(7)-methyl 5'-triphosphoguanosine)-(2'-O-methyl-ribonucleoside)-(2'-O-methyl-ribonucleotide) in mRNA + S-adenosyl-L-homocysteine + H(+)</text>
        <dbReference type="Rhea" id="RHEA:67024"/>
        <dbReference type="Rhea" id="RHEA-COMP:17169"/>
        <dbReference type="Rhea" id="RHEA-COMP:17170"/>
        <dbReference type="ChEBI" id="CHEBI:15378"/>
        <dbReference type="ChEBI" id="CHEBI:57856"/>
        <dbReference type="ChEBI" id="CHEBI:59789"/>
        <dbReference type="ChEBI" id="CHEBI:167612"/>
        <dbReference type="ChEBI" id="CHEBI:167614"/>
        <dbReference type="EC" id="2.1.1.296"/>
    </reaction>
</comment>
<dbReference type="PaxDb" id="121845-A0A3Q0JFZ2"/>
<keyword evidence="4 7" id="KW-0808">Transferase</keyword>
<dbReference type="GO" id="GO:0120550">
    <property type="term" value="F:methyltransferase cap2 activity"/>
    <property type="evidence" value="ECO:0007669"/>
    <property type="project" value="UniProtKB-EC"/>
</dbReference>
<dbReference type="InterPro" id="IPR050851">
    <property type="entry name" value="mRNA_Cap_2O-Ribose_MeTrfase"/>
</dbReference>
<evidence type="ECO:0000313" key="10">
    <source>
        <dbReference type="RefSeq" id="XP_026685968.1"/>
    </source>
</evidence>
<organism evidence="9 10">
    <name type="scientific">Diaphorina citri</name>
    <name type="common">Asian citrus psyllid</name>
    <dbReference type="NCBI Taxonomy" id="121845"/>
    <lineage>
        <taxon>Eukaryota</taxon>
        <taxon>Metazoa</taxon>
        <taxon>Ecdysozoa</taxon>
        <taxon>Arthropoda</taxon>
        <taxon>Hexapoda</taxon>
        <taxon>Insecta</taxon>
        <taxon>Pterygota</taxon>
        <taxon>Neoptera</taxon>
        <taxon>Paraneoptera</taxon>
        <taxon>Hemiptera</taxon>
        <taxon>Sternorrhyncha</taxon>
        <taxon>Psylloidea</taxon>
        <taxon>Psyllidae</taxon>
        <taxon>Diaphorininae</taxon>
        <taxon>Diaphorina</taxon>
    </lineage>
</organism>
<keyword evidence="9" id="KW-1185">Reference proteome</keyword>
<reference evidence="10" key="1">
    <citation type="submission" date="2025-08" db="UniProtKB">
        <authorList>
            <consortium name="RefSeq"/>
        </authorList>
    </citation>
    <scope>IDENTIFICATION</scope>
</reference>
<dbReference type="Proteomes" id="UP000079169">
    <property type="component" value="Unplaced"/>
</dbReference>
<dbReference type="PROSITE" id="PS51614">
    <property type="entry name" value="SAM_MT_ADRIFT"/>
    <property type="match status" value="1"/>
</dbReference>
<feature type="active site" description="Proton acceptor" evidence="7">
    <location>
        <position position="284"/>
    </location>
</feature>
<gene>
    <name evidence="10" type="primary">LOC103518328</name>
</gene>
<feature type="domain" description="Adrift-type SAM-dependent 2'-O-MTase" evidence="8">
    <location>
        <begin position="119"/>
        <end position="331"/>
    </location>
</feature>
<accession>A0A3Q0JFZ2</accession>
<dbReference type="Gene3D" id="3.40.50.12760">
    <property type="match status" value="1"/>
</dbReference>
<dbReference type="PANTHER" id="PTHR16121">
    <property type="entry name" value="CAP-SPECIFIC MRNA (NUCLEOSIDE-2'-O-)-METHYLTRANSFERASE 1-RELATED"/>
    <property type="match status" value="1"/>
</dbReference>
<dbReference type="PANTHER" id="PTHR16121:SF2">
    <property type="entry name" value="CAP-SPECIFIC MRNA (NUCLEOSIDE-2'-O-)-METHYLTRANSFERASE 2"/>
    <property type="match status" value="1"/>
</dbReference>
<name>A0A3Q0JFZ2_DIACI</name>
<keyword evidence="5 7" id="KW-0949">S-adenosyl-L-methionine</keyword>
<dbReference type="GO" id="GO:0004483">
    <property type="term" value="F:methyltransferase cap1 activity"/>
    <property type="evidence" value="ECO:0007669"/>
    <property type="project" value="UniProtKB-ARBA"/>
</dbReference>
<dbReference type="RefSeq" id="XP_026685968.1">
    <property type="nucleotide sequence ID" value="XM_026830167.1"/>
</dbReference>
<dbReference type="KEGG" id="dci:103518328"/>
<dbReference type="EC" id="2.1.1.296" evidence="1"/>
<dbReference type="STRING" id="121845.A0A3Q0JFZ2"/>
<dbReference type="GO" id="GO:0005634">
    <property type="term" value="C:nucleus"/>
    <property type="evidence" value="ECO:0007669"/>
    <property type="project" value="TreeGrafter"/>
</dbReference>
<evidence type="ECO:0000256" key="1">
    <source>
        <dbReference type="ARBA" id="ARBA00012770"/>
    </source>
</evidence>
<feature type="binding site" evidence="7">
    <location>
        <position position="174"/>
    </location>
    <ligand>
        <name>S-adenosyl-L-methionine</name>
        <dbReference type="ChEBI" id="CHEBI:59789"/>
    </ligand>
</feature>
<dbReference type="CTD" id="109861"/>
<dbReference type="AlphaFoldDB" id="A0A3Q0JFZ2"/>
<sequence length="906" mass="105136">MNFNNSQPGLESYGLPSCFASTKHSYKKKPKNFSEEALNHFNKKYQLYNASSSYKLSDGETWFSQTKWQLENFQALKEKLNDVKSNLNHVHLKTWHQHTNFVNRSSKVVQSVKRFIKPQLATQAWCKFHEIVHSYNIVPQQENSFTSIHLCEAPGAFITSLNHYLKLHHPRMQWDWIANTLNPHYEGNSFDEMISDDRLILGTHRKWYFGPDNTGNILVQNFVSHFKQHVQKNIHSHCFLVTADGSFDCQGNPGEQEILVGKLHYREVQIALSLLHNGGNLVIKIFTIFESDTICLMYLLACLFTSVDLFKPATSKEGNSEIYVICRDFHRNSEIYVICCDFHREVCEDLNVCSNLSKAFDPEYVDRVLAPLEDIPEQFLDKLYQGVLMFTNWQMGAIERNLTLFEKNIKCDPAECAKLDNLQAQIAELYMERYKLKPIHESLLLMPNNKQSLKQILTFDGRIENGAYKERLAKENLTLSQYVLEELLLIEPHCNEKPEFRCMEFKSFRSCINPQTLYSRSRNILCTRYPPIRSISHVNHVHFIGVLMFTNWQMGAIERNLTLFEKNIKCDPAECAKLDNLQAQIAELYMERYKLKPIHESLLLMPNNKQSLKQILTFDGRIENGAYKERLAKENLTLSQYVLEELLLIEPHCNEKPEFRCMEFKDLKFTKYEDHIRLVKGNTINTVNSSIFCLARLFKLLYEIRRVRRKENDLKVLTPCQQRMEQRKQLVLSRLESNKISTANTLVLDFTHAYDLSCTDATSSQLNLLESLLQALTTMSDQHSILLINVPLLTQLSSSVILLLIGSLFEKIGFLLIHDTSLAPHCTHAILLTHLMSKDTTHVSNVVNECRKTFVSSNKEQCIVSILPVTMLCEDPILYKYLFEINCCTVKNHLLYLIQTSDKYLI</sequence>
<dbReference type="GO" id="GO:0005737">
    <property type="term" value="C:cytoplasm"/>
    <property type="evidence" value="ECO:0007669"/>
    <property type="project" value="TreeGrafter"/>
</dbReference>
<evidence type="ECO:0000256" key="2">
    <source>
        <dbReference type="ARBA" id="ARBA00021134"/>
    </source>
</evidence>
<evidence type="ECO:0000256" key="6">
    <source>
        <dbReference type="ARBA" id="ARBA00049477"/>
    </source>
</evidence>
<dbReference type="InterPro" id="IPR025807">
    <property type="entry name" value="Adrift-typ_MeTrfase"/>
</dbReference>
<evidence type="ECO:0000259" key="8">
    <source>
        <dbReference type="PROSITE" id="PS51614"/>
    </source>
</evidence>
<dbReference type="GO" id="GO:0032259">
    <property type="term" value="P:methylation"/>
    <property type="evidence" value="ECO:0007669"/>
    <property type="project" value="UniProtKB-KW"/>
</dbReference>
<dbReference type="SUPFAM" id="SSF53335">
    <property type="entry name" value="S-adenosyl-L-methionine-dependent methyltransferases"/>
    <property type="match status" value="1"/>
</dbReference>
<evidence type="ECO:0000256" key="4">
    <source>
        <dbReference type="ARBA" id="ARBA00022679"/>
    </source>
</evidence>
<dbReference type="GO" id="GO:0006370">
    <property type="term" value="P:7-methylguanosine mRNA capping"/>
    <property type="evidence" value="ECO:0007669"/>
    <property type="project" value="TreeGrafter"/>
</dbReference>
<evidence type="ECO:0000313" key="9">
    <source>
        <dbReference type="Proteomes" id="UP000079169"/>
    </source>
</evidence>
<feature type="binding site" evidence="7">
    <location>
        <position position="155"/>
    </location>
    <ligand>
        <name>S-adenosyl-L-methionine</name>
        <dbReference type="ChEBI" id="CHEBI:59789"/>
    </ligand>
</feature>
<dbReference type="InterPro" id="IPR029063">
    <property type="entry name" value="SAM-dependent_MTases_sf"/>
</dbReference>
<dbReference type="InterPro" id="IPR002877">
    <property type="entry name" value="RNA_MeTrfase_FtsJ_dom"/>
</dbReference>
<feature type="binding site" evidence="7">
    <location>
        <position position="244"/>
    </location>
    <ligand>
        <name>S-adenosyl-L-methionine</name>
        <dbReference type="ChEBI" id="CHEBI:59789"/>
    </ligand>
</feature>
<evidence type="ECO:0000256" key="3">
    <source>
        <dbReference type="ARBA" id="ARBA00022603"/>
    </source>
</evidence>
<dbReference type="Pfam" id="PF01728">
    <property type="entry name" value="FtsJ"/>
    <property type="match status" value="1"/>
</dbReference>
<keyword evidence="3 7" id="KW-0489">Methyltransferase</keyword>
<evidence type="ECO:0000256" key="5">
    <source>
        <dbReference type="ARBA" id="ARBA00022691"/>
    </source>
</evidence>